<gene>
    <name evidence="5" type="ORF">FBFR_12520</name>
</gene>
<keyword evidence="6" id="KW-1185">Reference proteome</keyword>
<dbReference type="PANTHER" id="PTHR30349">
    <property type="entry name" value="PHAGE INTEGRASE-RELATED"/>
    <property type="match status" value="1"/>
</dbReference>
<evidence type="ECO:0000256" key="1">
    <source>
        <dbReference type="ARBA" id="ARBA00008857"/>
    </source>
</evidence>
<keyword evidence="2" id="KW-0238">DNA-binding</keyword>
<dbReference type="InterPro" id="IPR010998">
    <property type="entry name" value="Integrase_recombinase_N"/>
</dbReference>
<feature type="domain" description="Tyr recombinase" evidence="4">
    <location>
        <begin position="204"/>
        <end position="373"/>
    </location>
</feature>
<organism evidence="5 6">
    <name type="scientific">Flavobacterium fryxellicola</name>
    <dbReference type="NCBI Taxonomy" id="249352"/>
    <lineage>
        <taxon>Bacteria</taxon>
        <taxon>Pseudomonadati</taxon>
        <taxon>Bacteroidota</taxon>
        <taxon>Flavobacteriia</taxon>
        <taxon>Flavobacteriales</taxon>
        <taxon>Flavobacteriaceae</taxon>
        <taxon>Flavobacterium</taxon>
    </lineage>
</organism>
<protein>
    <submittedName>
        <fullName evidence="5">Recombinase</fullName>
    </submittedName>
</protein>
<reference evidence="5 6" key="1">
    <citation type="submission" date="2016-03" db="EMBL/GenBank/DDBJ databases">
        <title>Draft genome sequence of Flavobacterium fryxellicola DSM 16209.</title>
        <authorList>
            <person name="Shin S.-K."/>
            <person name="Yi H."/>
        </authorList>
    </citation>
    <scope>NUCLEOTIDE SEQUENCE [LARGE SCALE GENOMIC DNA]</scope>
    <source>
        <strain evidence="5 6">DSM 16209</strain>
    </source>
</reference>
<dbReference type="CDD" id="cd01185">
    <property type="entry name" value="INTN1_C_like"/>
    <property type="match status" value="1"/>
</dbReference>
<proteinExistence type="inferred from homology"/>
<dbReference type="AlphaFoldDB" id="A0A167W1J3"/>
<dbReference type="RefSeq" id="WP_066081866.1">
    <property type="nucleotide sequence ID" value="NZ_FRDK01000018.1"/>
</dbReference>
<evidence type="ECO:0000256" key="2">
    <source>
        <dbReference type="ARBA" id="ARBA00023125"/>
    </source>
</evidence>
<dbReference type="OrthoDB" id="9806835at2"/>
<comment type="similarity">
    <text evidence="1">Belongs to the 'phage' integrase family.</text>
</comment>
<dbReference type="PROSITE" id="PS51898">
    <property type="entry name" value="TYR_RECOMBINASE"/>
    <property type="match status" value="1"/>
</dbReference>
<dbReference type="GO" id="GO:0006310">
    <property type="term" value="P:DNA recombination"/>
    <property type="evidence" value="ECO:0007669"/>
    <property type="project" value="UniProtKB-KW"/>
</dbReference>
<dbReference type="InterPro" id="IPR050090">
    <property type="entry name" value="Tyrosine_recombinase_XerCD"/>
</dbReference>
<dbReference type="PANTHER" id="PTHR30349:SF64">
    <property type="entry name" value="PROPHAGE INTEGRASE INTD-RELATED"/>
    <property type="match status" value="1"/>
</dbReference>
<dbReference type="InterPro" id="IPR002104">
    <property type="entry name" value="Integrase_catalytic"/>
</dbReference>
<dbReference type="Pfam" id="PF13102">
    <property type="entry name" value="Phage_int_SAM_5"/>
    <property type="match status" value="1"/>
</dbReference>
<dbReference type="Gene3D" id="1.10.443.10">
    <property type="entry name" value="Intergrase catalytic core"/>
    <property type="match status" value="1"/>
</dbReference>
<dbReference type="STRING" id="249352.SAMN05444395_11821"/>
<evidence type="ECO:0000313" key="6">
    <source>
        <dbReference type="Proteomes" id="UP000077164"/>
    </source>
</evidence>
<dbReference type="Gene3D" id="1.10.150.130">
    <property type="match status" value="1"/>
</dbReference>
<dbReference type="Pfam" id="PF00589">
    <property type="entry name" value="Phage_integrase"/>
    <property type="match status" value="1"/>
</dbReference>
<comment type="caution">
    <text evidence="5">The sequence shown here is derived from an EMBL/GenBank/DDBJ whole genome shotgun (WGS) entry which is preliminary data.</text>
</comment>
<dbReference type="InterPro" id="IPR011010">
    <property type="entry name" value="DNA_brk_join_enz"/>
</dbReference>
<name>A0A167W1J3_9FLAO</name>
<dbReference type="GO" id="GO:0015074">
    <property type="term" value="P:DNA integration"/>
    <property type="evidence" value="ECO:0007669"/>
    <property type="project" value="InterPro"/>
</dbReference>
<dbReference type="InterPro" id="IPR013762">
    <property type="entry name" value="Integrase-like_cat_sf"/>
</dbReference>
<dbReference type="EMBL" id="LVJE01000020">
    <property type="protein sequence ID" value="OAB26928.1"/>
    <property type="molecule type" value="Genomic_DNA"/>
</dbReference>
<accession>A0A167W1J3</accession>
<sequence length="380" mass="44609">MYTYEDHFKEKKKIQNGRFSLYLEYYKGSTVDANGKRIHLRNFEYLNQYPYQDPKTAAEKKENKEIDIISEKIFSIRKAEYFQGKYDIKNTAKSKRLFLDFFREKTEEKIDSPKNYGNWTASFLHLKKCISTNLTFDEVDESFTKRVRLYFEKEAKTKSNTSLSLNSKYSYFNKFKAALRAAFDEGYISINYASKVKSFEQAESQREYLTQQELQALANTDCKYEILKSAFIASCLSGLRWSDINTLVWSEVRDEDNGISRINFRQEKTDGVEYLYISKQIRELLGKRQDPSERVFKGLKYSAVYNNEIVRWCNRAGISKHITFHSARHTNAVLLLENGADIYTVSKRLGHREIRTTAIYAKIVDQKMKEAANLIPTLKF</sequence>
<dbReference type="SUPFAM" id="SSF56349">
    <property type="entry name" value="DNA breaking-rejoining enzymes"/>
    <property type="match status" value="1"/>
</dbReference>
<evidence type="ECO:0000259" key="4">
    <source>
        <dbReference type="PROSITE" id="PS51898"/>
    </source>
</evidence>
<dbReference type="GO" id="GO:0003677">
    <property type="term" value="F:DNA binding"/>
    <property type="evidence" value="ECO:0007669"/>
    <property type="project" value="UniProtKB-KW"/>
</dbReference>
<keyword evidence="3" id="KW-0233">DNA recombination</keyword>
<dbReference type="InterPro" id="IPR025269">
    <property type="entry name" value="SAM-like_dom"/>
</dbReference>
<evidence type="ECO:0000256" key="3">
    <source>
        <dbReference type="ARBA" id="ARBA00023172"/>
    </source>
</evidence>
<evidence type="ECO:0000313" key="5">
    <source>
        <dbReference type="EMBL" id="OAB26928.1"/>
    </source>
</evidence>
<dbReference type="Proteomes" id="UP000077164">
    <property type="component" value="Unassembled WGS sequence"/>
</dbReference>